<feature type="signal peptide" evidence="1">
    <location>
        <begin position="1"/>
        <end position="24"/>
    </location>
</feature>
<sequence>MRLASRLLPALALAACLAAPRAEAQIIPSIDVGVAGGVNFASLGDAAGLDFDGSTGYHIGAFADVSVLLFQARTGVYYLRAGDVQGEGEDGSISFVTVPVDFKLQTPTPILKGYVLVGPEFRFPLDGLDTFDTRSVNTVLNVGIGAGAGIPIVGPNGFLELRYAFDLTGIAADDAGTDQDVKVSLFMIRAGIGI</sequence>
<dbReference type="EMBL" id="JAVRHT010000008">
    <property type="protein sequence ID" value="MDT0631139.1"/>
    <property type="molecule type" value="Genomic_DNA"/>
</dbReference>
<accession>A0ABU3BPB6</accession>
<gene>
    <name evidence="2" type="ORF">RM540_05190</name>
</gene>
<keyword evidence="1" id="KW-0732">Signal</keyword>
<organism evidence="2 3">
    <name type="scientific">Rubrivirga litoralis</name>
    <dbReference type="NCBI Taxonomy" id="3075598"/>
    <lineage>
        <taxon>Bacteria</taxon>
        <taxon>Pseudomonadati</taxon>
        <taxon>Rhodothermota</taxon>
        <taxon>Rhodothermia</taxon>
        <taxon>Rhodothermales</taxon>
        <taxon>Rubricoccaceae</taxon>
        <taxon>Rubrivirga</taxon>
    </lineage>
</organism>
<dbReference type="RefSeq" id="WP_311662481.1">
    <property type="nucleotide sequence ID" value="NZ_JAVRHT010000008.1"/>
</dbReference>
<evidence type="ECO:0000313" key="2">
    <source>
        <dbReference type="EMBL" id="MDT0631139.1"/>
    </source>
</evidence>
<comment type="caution">
    <text evidence="2">The sequence shown here is derived from an EMBL/GenBank/DDBJ whole genome shotgun (WGS) entry which is preliminary data.</text>
</comment>
<name>A0ABU3BPB6_9BACT</name>
<proteinExistence type="predicted"/>
<evidence type="ECO:0000256" key="1">
    <source>
        <dbReference type="SAM" id="SignalP"/>
    </source>
</evidence>
<keyword evidence="3" id="KW-1185">Reference proteome</keyword>
<reference evidence="2 3" key="1">
    <citation type="submission" date="2023-09" db="EMBL/GenBank/DDBJ databases">
        <authorList>
            <person name="Rey-Velasco X."/>
        </authorList>
    </citation>
    <scope>NUCLEOTIDE SEQUENCE [LARGE SCALE GENOMIC DNA]</scope>
    <source>
        <strain evidence="2 3">F394</strain>
    </source>
</reference>
<feature type="chain" id="PRO_5046865272" description="Outer membrane protein beta-barrel domain-containing protein" evidence="1">
    <location>
        <begin position="25"/>
        <end position="194"/>
    </location>
</feature>
<evidence type="ECO:0000313" key="3">
    <source>
        <dbReference type="Proteomes" id="UP001267426"/>
    </source>
</evidence>
<protein>
    <recommendedName>
        <fullName evidence="4">Outer membrane protein beta-barrel domain-containing protein</fullName>
    </recommendedName>
</protein>
<dbReference type="Proteomes" id="UP001267426">
    <property type="component" value="Unassembled WGS sequence"/>
</dbReference>
<evidence type="ECO:0008006" key="4">
    <source>
        <dbReference type="Google" id="ProtNLM"/>
    </source>
</evidence>